<keyword evidence="3" id="KW-1185">Reference proteome</keyword>
<gene>
    <name evidence="2" type="ORF">EL26_22450</name>
</gene>
<dbReference type="OrthoDB" id="2380496at2"/>
<comment type="caution">
    <text evidence="2">The sequence shown here is derived from an EMBL/GenBank/DDBJ whole genome shotgun (WGS) entry which is preliminary data.</text>
</comment>
<keyword evidence="1" id="KW-0472">Membrane</keyword>
<evidence type="ECO:0000313" key="2">
    <source>
        <dbReference type="EMBL" id="KEO81148.1"/>
    </source>
</evidence>
<dbReference type="AlphaFoldDB" id="A0A074LMU1"/>
<dbReference type="Proteomes" id="UP000027931">
    <property type="component" value="Unassembled WGS sequence"/>
</dbReference>
<evidence type="ECO:0000313" key="3">
    <source>
        <dbReference type="Proteomes" id="UP000027931"/>
    </source>
</evidence>
<dbReference type="eggNOG" id="COG1575">
    <property type="taxonomic scope" value="Bacteria"/>
</dbReference>
<feature type="transmembrane region" description="Helical" evidence="1">
    <location>
        <begin position="158"/>
        <end position="178"/>
    </location>
</feature>
<feature type="transmembrane region" description="Helical" evidence="1">
    <location>
        <begin position="129"/>
        <end position="146"/>
    </location>
</feature>
<keyword evidence="1" id="KW-0812">Transmembrane</keyword>
<evidence type="ECO:0000256" key="1">
    <source>
        <dbReference type="SAM" id="Phobius"/>
    </source>
</evidence>
<keyword evidence="1" id="KW-1133">Transmembrane helix</keyword>
<organism evidence="2 3">
    <name type="scientific">Tumebacillus flagellatus</name>
    <dbReference type="NCBI Taxonomy" id="1157490"/>
    <lineage>
        <taxon>Bacteria</taxon>
        <taxon>Bacillati</taxon>
        <taxon>Bacillota</taxon>
        <taxon>Bacilli</taxon>
        <taxon>Bacillales</taxon>
        <taxon>Alicyclobacillaceae</taxon>
        <taxon>Tumebacillus</taxon>
    </lineage>
</organism>
<reference evidence="2 3" key="1">
    <citation type="journal article" date="2013" name="Int. J. Syst. Evol. Microbiol.">
        <title>Tumebacillus flagellatus sp. nov., an alpha-amylase/pullulanase-producing bacterium isolated from cassava wastewater.</title>
        <authorList>
            <person name="Wang Q."/>
            <person name="Xie N."/>
            <person name="Qin Y."/>
            <person name="Shen N."/>
            <person name="Zhu J."/>
            <person name="Mi H."/>
            <person name="Huang R."/>
        </authorList>
    </citation>
    <scope>NUCLEOTIDE SEQUENCE [LARGE SCALE GENOMIC DNA]</scope>
    <source>
        <strain evidence="2 3">GST4</strain>
    </source>
</reference>
<sequence>MFEWMNGMDRVRRTPWGFWRMSIWAVWLAALPTVGGWLLEGYLAWTKSWEPHIGWAVVLHSLLCAAWRLQHRWSALATARERGSKVLGRRIGVLRFADGVSTSRHLAAGCFLLLVLVGTTATLQVSHTFLISVLCGLLGAIRVWNVNIRSRKSIRRSLANTIWMTLFHGMILTGWMVVQ</sequence>
<proteinExistence type="predicted"/>
<feature type="transmembrane region" description="Helical" evidence="1">
    <location>
        <begin position="105"/>
        <end position="123"/>
    </location>
</feature>
<name>A0A074LMU1_9BACL</name>
<dbReference type="EMBL" id="JMIR01000045">
    <property type="protein sequence ID" value="KEO81148.1"/>
    <property type="molecule type" value="Genomic_DNA"/>
</dbReference>
<feature type="transmembrane region" description="Helical" evidence="1">
    <location>
        <begin position="52"/>
        <end position="69"/>
    </location>
</feature>
<accession>A0A074LMU1</accession>
<protein>
    <submittedName>
        <fullName evidence="2">Uncharacterized protein</fullName>
    </submittedName>
</protein>
<dbReference type="RefSeq" id="WP_038094065.1">
    <property type="nucleotide sequence ID" value="NZ_JMIR01000045.1"/>
</dbReference>
<dbReference type="STRING" id="1157490.EL26_22450"/>